<evidence type="ECO:0000259" key="2">
    <source>
        <dbReference type="PROSITE" id="PS51208"/>
    </source>
</evidence>
<comment type="caution">
    <text evidence="3">The sequence shown here is derived from an EMBL/GenBank/DDBJ whole genome shotgun (WGS) entry which is preliminary data.</text>
</comment>
<dbReference type="Proteomes" id="UP000255207">
    <property type="component" value="Unassembled WGS sequence"/>
</dbReference>
<dbReference type="RefSeq" id="WP_114828174.1">
    <property type="nucleotide sequence ID" value="NZ_QQTO01000037.1"/>
</dbReference>
<dbReference type="InterPro" id="IPR036709">
    <property type="entry name" value="Autotransporte_beta_dom_sf"/>
</dbReference>
<dbReference type="Pfam" id="PF12951">
    <property type="entry name" value="PATR"/>
    <property type="match status" value="10"/>
</dbReference>
<dbReference type="SUPFAM" id="SSF51126">
    <property type="entry name" value="Pectin lyase-like"/>
    <property type="match status" value="6"/>
</dbReference>
<dbReference type="InterPro" id="IPR013425">
    <property type="entry name" value="Autotrns_rpt"/>
</dbReference>
<dbReference type="OrthoDB" id="9804931at2"/>
<feature type="domain" description="Autotransporter" evidence="2">
    <location>
        <begin position="1783"/>
        <end position="2067"/>
    </location>
</feature>
<dbReference type="GO" id="GO:0019867">
    <property type="term" value="C:outer membrane"/>
    <property type="evidence" value="ECO:0007669"/>
    <property type="project" value="InterPro"/>
</dbReference>
<dbReference type="InterPro" id="IPR012332">
    <property type="entry name" value="Autotransporter_pectin_lyase_C"/>
</dbReference>
<dbReference type="InterPro" id="IPR006315">
    <property type="entry name" value="OM_autotransptr_brl_dom"/>
</dbReference>
<organism evidence="3 4">
    <name type="scientific">Bosea caraganae</name>
    <dbReference type="NCBI Taxonomy" id="2763117"/>
    <lineage>
        <taxon>Bacteria</taxon>
        <taxon>Pseudomonadati</taxon>
        <taxon>Pseudomonadota</taxon>
        <taxon>Alphaproteobacteria</taxon>
        <taxon>Hyphomicrobiales</taxon>
        <taxon>Boseaceae</taxon>
        <taxon>Bosea</taxon>
    </lineage>
</organism>
<dbReference type="Gene3D" id="2.40.128.130">
    <property type="entry name" value="Autotransporter beta-domain"/>
    <property type="match status" value="1"/>
</dbReference>
<protein>
    <submittedName>
        <fullName evidence="3">Autotransporter domain-containing protein</fullName>
    </submittedName>
</protein>
<dbReference type="NCBIfam" id="TIGR01414">
    <property type="entry name" value="autotrans_barl"/>
    <property type="match status" value="1"/>
</dbReference>
<dbReference type="SUPFAM" id="SSF103515">
    <property type="entry name" value="Autotransporter"/>
    <property type="match status" value="1"/>
</dbReference>
<evidence type="ECO:0000256" key="1">
    <source>
        <dbReference type="ARBA" id="ARBA00022729"/>
    </source>
</evidence>
<dbReference type="PROSITE" id="PS51208">
    <property type="entry name" value="AUTOTRANSPORTER"/>
    <property type="match status" value="1"/>
</dbReference>
<dbReference type="InterPro" id="IPR005546">
    <property type="entry name" value="Autotransporte_beta"/>
</dbReference>
<evidence type="ECO:0000313" key="4">
    <source>
        <dbReference type="Proteomes" id="UP000255207"/>
    </source>
</evidence>
<dbReference type="Pfam" id="PF03797">
    <property type="entry name" value="Autotransporter"/>
    <property type="match status" value="1"/>
</dbReference>
<proteinExistence type="predicted"/>
<sequence length="2067" mass="199570">MAKHTSRTDKSGRFQAGVVPMPACEHPTRRLRAPKRLRLRSGPHPFAASTALAGWMMAESIGVPPTAHAADYIAADQAQFNQALGTATSSGVGNSIIYGVGGTLQALPETIAPGSSPSLAIILDSTNFNIGSGSAFTLNANSSLTLNGGQLGLNAGTLNLSGGTLSVGGPNGIAGTGQFNFGNGVLAVGAGGLTTTTAAALVRGATSAIGVSDGDVAVWSGILSDSAGSGTGGGLRKIGGGTLTLGAVNTYTGATTIDLGTLKAGVNNAIADSASLTVRSGATFDMSGNAQSIKNLSLAGGIVDIGAQRLEVNDTGATIWSGAALSPGGGVIAKQGEGTVTLSNFDMGAGGLYGLKGGFAVADGISTIKYLVVGSGTGFGAPGPNIASMSITGGSLNIAGAGAGTALQIGDFGGHGTVTQAGGTVTVSSGASLNIGNQGGTGIYSISAGLLDVSGGLNVVGRSTGANASTGTINITGGELLLRNDARLVLGNNTGANLLGSGTINQTGGTLRVEDTSSLGLSAFSNGYYNLSGGTLEIGGSSLRHRYAGNGRSSFNIGDATVQVIDSALTTDADATLVSGTISTIDTNGLGATWSGALSGAGTLNKTGLGTLRLTGPNSYGGGTILNAGALSAGSAGAFGTGTISVAGDAAIALASNIVVANRIEIASGTTVSLDSGINNIGFSGVIAGAGHVEKIGTGTTHLSGQSTYGGTTTVSAGGLVADIADALPAGTALSVGPGASFALGGFDQTVGSLAGAGTVHLGTNLLALGGDSSSTVFAGAFTDTGSFRKQGAGTFTLSGTSAIGPSTVAGGVLLVDGDLAGSLAVESSATLGGTGNVGSVVVGAGGALSAGGGSTPVGTLTIDGDLTTGNGSILNYDLATPNGGGSPNDLVQVNGNLALNGGTVNVATTAPGFLPGSYTLISYTGTLSGSAAAMSLGTMPDGFGLSQIQTAVDQKVNLIALNAVSTQWWKTTGTPFGGSGDWNNANANWADSSGASPQGWVSGGMAIFDGMAGTATLDAPISASALQFKAAGYEVSGGNALTLVGAPGSPAPYVMVDTGVTATISAGIAGMAGLTKVEAGTLILSGSNTYTGGTFLDGGMVQVAADANLGDASGGLAFDGGRLATTASFSSARTLTFDASGATIDTAAGTTLALSGAAGGDGGLTKQGAGTLAVSGASSYSGATGIAQGTLQAGAANVLSSASAYGLASEASLALNGYDQAIGSLSGAGNLTTDGTGGSGTLTAGLDNLSTLFSGVISGGGSFIKAGSGTMTLGGANTYTGGTLITAGVLTLAPGGSFAPTSAPFTVTGGMLDLAGSQLTTGAFTLNEGTVANGTLMASSYQFQSGAISATLMGAAGVNMTGPGTVSLTGTNTYSGGTSLTGGTLSIGGDGALGSGGLTLDGGGLQAGAPNITLPTPIALSGPGGFDNNGTIFIIAGTIAGAGGLTSSGSGTTQLNGANGGFSGAVTIASGTLQGAAAAFGLGNAIANNGALVFAEPSAQLAQAVYGGAISGSGTLALQGGGNLNLTGISALSGPTTIAAGTLSVNGSLANSTVTVLNGARLGGNGTVGGLVVANAGTLAPGNSIGALTIAGPASFAPGSVYSVEVNAAGQSDRVTATGPATLGGATVSVLAEAGDYQAQTNYTILSASGGISGQFGTVFTNLAFLTPRLSYDPANVYLTLARNDRPFSAAALTPNQAGVAEAVQALGLGNPVYREVLFSSAPQARAGFDLLSGEIHAAAIPTLYSEATMMREAVFGRLRSLSFQGPAPAGTATTGVRPLASPANGFGVWGQGFGGWGNSRSNAGTASVDRSAGGFVLGGDATVGNGLRVGAAGGYVASSFDVDARLSQGSTQSVFGALYAGANFGAFSLSGGALYAGSQVSTNRAINVASVSDHATAKYDASTVQAFAEGAYRIPIGANMGIEPFVNAAAIRISTDAFTESGGLAALAASARDYDIAMTTIGLRLDARLPDFGIGGVGSPILRATLAWRGAFGDVDQGALLAFRESPTLSRFAVESVPVDRSALVAGLGLDWQLGTDSLIGVSYSGQFGRLVQEQEFKGRFELRF</sequence>
<accession>A0A370LA02</accession>
<dbReference type="EMBL" id="QQTP01000002">
    <property type="protein sequence ID" value="RDJ28049.1"/>
    <property type="molecule type" value="Genomic_DNA"/>
</dbReference>
<keyword evidence="1" id="KW-0732">Signal</keyword>
<gene>
    <name evidence="3" type="ORF">DWE98_05475</name>
</gene>
<dbReference type="SMART" id="SM00869">
    <property type="entry name" value="Autotransporter"/>
    <property type="match status" value="1"/>
</dbReference>
<name>A0A370LA02_9HYPH</name>
<evidence type="ECO:0000313" key="3">
    <source>
        <dbReference type="EMBL" id="RDJ28049.1"/>
    </source>
</evidence>
<keyword evidence="4" id="KW-1185">Reference proteome</keyword>
<dbReference type="InterPro" id="IPR011050">
    <property type="entry name" value="Pectin_lyase_fold/virulence"/>
</dbReference>
<reference evidence="4" key="1">
    <citation type="submission" date="2018-07" db="EMBL/GenBank/DDBJ databases">
        <authorList>
            <person name="Safronova V.I."/>
            <person name="Chirak E.R."/>
            <person name="Sazanova A.L."/>
        </authorList>
    </citation>
    <scope>NUCLEOTIDE SEQUENCE [LARGE SCALE GENOMIC DNA]</scope>
    <source>
        <strain evidence="4">RCAM04685</strain>
    </source>
</reference>
<dbReference type="NCBIfam" id="TIGR02601">
    <property type="entry name" value="autotrns_rpt"/>
    <property type="match status" value="7"/>
</dbReference>
<dbReference type="Gene3D" id="2.160.20.20">
    <property type="match status" value="2"/>
</dbReference>